<proteinExistence type="predicted"/>
<comment type="caution">
    <text evidence="1">The sequence shown here is derived from an EMBL/GenBank/DDBJ whole genome shotgun (WGS) entry which is preliminary data.</text>
</comment>
<dbReference type="EMBL" id="BPLR01002358">
    <property type="protein sequence ID" value="GIX72925.1"/>
    <property type="molecule type" value="Genomic_DNA"/>
</dbReference>
<name>A0AAV4MKS6_CAEEX</name>
<evidence type="ECO:0000313" key="1">
    <source>
        <dbReference type="EMBL" id="GIX72925.1"/>
    </source>
</evidence>
<dbReference type="Proteomes" id="UP001054945">
    <property type="component" value="Unassembled WGS sequence"/>
</dbReference>
<accession>A0AAV4MKS6</accession>
<keyword evidence="2" id="KW-1185">Reference proteome</keyword>
<evidence type="ECO:0000313" key="2">
    <source>
        <dbReference type="Proteomes" id="UP001054945"/>
    </source>
</evidence>
<sequence length="175" mass="20077">MIVNNSRLAEKKKKSDIEYDEKLSSRLNLIRHPPKAPKLKKTFPWKEFISFLFQTPRLRFVNIHRSGRGIHSPSNSAFSGQKRVCSYGRLFIRNRYFHLGRVLLSLALAAPLRSGKVLFLLFRFASLRQTKSVDLVIAGIKRDFDYWGLEIAPFARKCGVCSSAANHRPVGIFVK</sequence>
<gene>
    <name evidence="1" type="ORF">CEXT_136121</name>
</gene>
<organism evidence="1 2">
    <name type="scientific">Caerostris extrusa</name>
    <name type="common">Bark spider</name>
    <name type="synonym">Caerostris bankana</name>
    <dbReference type="NCBI Taxonomy" id="172846"/>
    <lineage>
        <taxon>Eukaryota</taxon>
        <taxon>Metazoa</taxon>
        <taxon>Ecdysozoa</taxon>
        <taxon>Arthropoda</taxon>
        <taxon>Chelicerata</taxon>
        <taxon>Arachnida</taxon>
        <taxon>Araneae</taxon>
        <taxon>Araneomorphae</taxon>
        <taxon>Entelegynae</taxon>
        <taxon>Araneoidea</taxon>
        <taxon>Araneidae</taxon>
        <taxon>Caerostris</taxon>
    </lineage>
</organism>
<dbReference type="AlphaFoldDB" id="A0AAV4MKS6"/>
<protein>
    <recommendedName>
        <fullName evidence="3">Ribosomal protein S14</fullName>
    </recommendedName>
</protein>
<reference evidence="1 2" key="1">
    <citation type="submission" date="2021-06" db="EMBL/GenBank/DDBJ databases">
        <title>Caerostris extrusa draft genome.</title>
        <authorList>
            <person name="Kono N."/>
            <person name="Arakawa K."/>
        </authorList>
    </citation>
    <scope>NUCLEOTIDE SEQUENCE [LARGE SCALE GENOMIC DNA]</scope>
</reference>
<evidence type="ECO:0008006" key="3">
    <source>
        <dbReference type="Google" id="ProtNLM"/>
    </source>
</evidence>